<comment type="caution">
    <text evidence="3">The sequence shown here is derived from an EMBL/GenBank/DDBJ whole genome shotgun (WGS) entry which is preliminary data.</text>
</comment>
<keyword evidence="2" id="KW-0812">Transmembrane</keyword>
<dbReference type="RefSeq" id="WP_147425310.1">
    <property type="nucleotide sequence ID" value="NZ_QZEY01000015.1"/>
</dbReference>
<feature type="compositionally biased region" description="Basic residues" evidence="1">
    <location>
        <begin position="34"/>
        <end position="43"/>
    </location>
</feature>
<gene>
    <name evidence="3" type="ORF">D5H75_29980</name>
</gene>
<dbReference type="OrthoDB" id="4334205at2"/>
<evidence type="ECO:0000256" key="2">
    <source>
        <dbReference type="SAM" id="Phobius"/>
    </source>
</evidence>
<accession>A0A3A4AYV4</accession>
<keyword evidence="2" id="KW-0472">Membrane</keyword>
<keyword evidence="2" id="KW-1133">Transmembrane helix</keyword>
<reference evidence="3 4" key="1">
    <citation type="submission" date="2018-09" db="EMBL/GenBank/DDBJ databases">
        <title>YIM 75507 draft genome.</title>
        <authorList>
            <person name="Tang S."/>
            <person name="Feng Y."/>
        </authorList>
    </citation>
    <scope>NUCLEOTIDE SEQUENCE [LARGE SCALE GENOMIC DNA]</scope>
    <source>
        <strain evidence="3 4">YIM 75507</strain>
    </source>
</reference>
<evidence type="ECO:0000313" key="4">
    <source>
        <dbReference type="Proteomes" id="UP000265768"/>
    </source>
</evidence>
<dbReference type="EMBL" id="QZEY01000015">
    <property type="protein sequence ID" value="RJL24542.1"/>
    <property type="molecule type" value="Genomic_DNA"/>
</dbReference>
<protein>
    <submittedName>
        <fullName evidence="3">Uncharacterized protein</fullName>
    </submittedName>
</protein>
<name>A0A3A4AYV4_9ACTN</name>
<feature type="region of interest" description="Disordered" evidence="1">
    <location>
        <begin position="1"/>
        <end position="43"/>
    </location>
</feature>
<organism evidence="3 4">
    <name type="scientific">Bailinhaonella thermotolerans</name>
    <dbReference type="NCBI Taxonomy" id="1070861"/>
    <lineage>
        <taxon>Bacteria</taxon>
        <taxon>Bacillati</taxon>
        <taxon>Actinomycetota</taxon>
        <taxon>Actinomycetes</taxon>
        <taxon>Streptosporangiales</taxon>
        <taxon>Streptosporangiaceae</taxon>
        <taxon>Bailinhaonella</taxon>
    </lineage>
</organism>
<evidence type="ECO:0000256" key="1">
    <source>
        <dbReference type="SAM" id="MobiDB-lite"/>
    </source>
</evidence>
<evidence type="ECO:0000313" key="3">
    <source>
        <dbReference type="EMBL" id="RJL24542.1"/>
    </source>
</evidence>
<dbReference type="Gene3D" id="3.40.1000.10">
    <property type="entry name" value="Mog1/PsbP, alpha/beta/alpha sandwich"/>
    <property type="match status" value="1"/>
</dbReference>
<sequence length="238" mass="24937">MQEGRGRAGDGGLPPGVRPMFPSADEDELPPSGRHYRRPVPPRQARRSWGAALLVAAAVLAGVGAVLLIRGAAGPGEERLSDPVARVSYAVPDGWTRGAEASTTSFTSGISLDERREDGSIAAAAVLVGPWDGPGDPPEEGESLRRAAAEVSERYAALFLHARPLRPGEEGPLTIGGRPAYSREVGAVYDELTPPAYLRAVVVLARDGRAVMIVGLAQPDGDDRRAAIDAVVRGLRLG</sequence>
<feature type="transmembrane region" description="Helical" evidence="2">
    <location>
        <begin position="49"/>
        <end position="69"/>
    </location>
</feature>
<proteinExistence type="predicted"/>
<dbReference type="AlphaFoldDB" id="A0A3A4AYV4"/>
<keyword evidence="4" id="KW-1185">Reference proteome</keyword>
<dbReference type="Proteomes" id="UP000265768">
    <property type="component" value="Unassembled WGS sequence"/>
</dbReference>